<dbReference type="EMBL" id="VSSQ01011456">
    <property type="protein sequence ID" value="MPM46878.1"/>
    <property type="molecule type" value="Genomic_DNA"/>
</dbReference>
<evidence type="ECO:0000313" key="1">
    <source>
        <dbReference type="EMBL" id="MPM46878.1"/>
    </source>
</evidence>
<organism evidence="1">
    <name type="scientific">bioreactor metagenome</name>
    <dbReference type="NCBI Taxonomy" id="1076179"/>
    <lineage>
        <taxon>unclassified sequences</taxon>
        <taxon>metagenomes</taxon>
        <taxon>ecological metagenomes</taxon>
    </lineage>
</organism>
<gene>
    <name evidence="1" type="ORF">SDC9_93585</name>
</gene>
<reference evidence="1" key="1">
    <citation type="submission" date="2019-08" db="EMBL/GenBank/DDBJ databases">
        <authorList>
            <person name="Kucharzyk K."/>
            <person name="Murdoch R.W."/>
            <person name="Higgins S."/>
            <person name="Loffler F."/>
        </authorList>
    </citation>
    <scope>NUCLEOTIDE SEQUENCE</scope>
</reference>
<protein>
    <submittedName>
        <fullName evidence="1">Uncharacterized protein</fullName>
    </submittedName>
</protein>
<dbReference type="AlphaFoldDB" id="A0A645A2C3"/>
<proteinExistence type="predicted"/>
<sequence>MTKPQTGRGTFVIQILNQQNATWQGTITWTDGKKSQPFRSLLELIKLIDSALENGDEPPPKNVSSLPT</sequence>
<name>A0A645A2C3_9ZZZZ</name>
<comment type="caution">
    <text evidence="1">The sequence shown here is derived from an EMBL/GenBank/DDBJ whole genome shotgun (WGS) entry which is preliminary data.</text>
</comment>
<accession>A0A645A2C3</accession>